<name>A0ABS1DNP9_9PROT</name>
<sequence length="262" mass="28415">MGQAIVLPDHRKSGIFRWLFQAALTHATRDPGCVGVFATSLTNHVVSQKVCSEAGFKEVGLEVDYVPQRMLAKEGAHGAIATIVQYLPVQEVAPRPSYLPETYRGWVGDLLAAVGEPGPVHAAAGTRHLADDGSEMDTLDLPRFDMTRLTLARAGGDFARRIDRAERTAAASRRRTVQVLVPLDRPDGAAAFAQLRGRGYGFSGLLPRYLPGGGHAAMLYRSFDAPNLDEIQAYSPMAQQLLADVRTDWAARPRRQPAMAAA</sequence>
<evidence type="ECO:0000313" key="2">
    <source>
        <dbReference type="Proteomes" id="UP001296873"/>
    </source>
</evidence>
<dbReference type="InterPro" id="IPR016181">
    <property type="entry name" value="Acyl_CoA_acyltransferase"/>
</dbReference>
<proteinExistence type="predicted"/>
<keyword evidence="2" id="KW-1185">Reference proteome</keyword>
<dbReference type="SUPFAM" id="SSF55729">
    <property type="entry name" value="Acyl-CoA N-acyltransferases (Nat)"/>
    <property type="match status" value="1"/>
</dbReference>
<dbReference type="EMBL" id="NRRL01000174">
    <property type="protein sequence ID" value="MBK1671348.1"/>
    <property type="molecule type" value="Genomic_DNA"/>
</dbReference>
<comment type="caution">
    <text evidence="1">The sequence shown here is derived from an EMBL/GenBank/DDBJ whole genome shotgun (WGS) entry which is preliminary data.</text>
</comment>
<evidence type="ECO:0000313" key="1">
    <source>
        <dbReference type="EMBL" id="MBK1671348.1"/>
    </source>
</evidence>
<organism evidence="1 2">
    <name type="scientific">Rhodovibrio sodomensis</name>
    <dbReference type="NCBI Taxonomy" id="1088"/>
    <lineage>
        <taxon>Bacteria</taxon>
        <taxon>Pseudomonadati</taxon>
        <taxon>Pseudomonadota</taxon>
        <taxon>Alphaproteobacteria</taxon>
        <taxon>Rhodospirillales</taxon>
        <taxon>Rhodovibrionaceae</taxon>
        <taxon>Rhodovibrio</taxon>
    </lineage>
</organism>
<dbReference type="Gene3D" id="3.40.630.30">
    <property type="match status" value="1"/>
</dbReference>
<accession>A0ABS1DNP9</accession>
<gene>
    <name evidence="1" type="ORF">CKO28_25435</name>
</gene>
<dbReference type="Proteomes" id="UP001296873">
    <property type="component" value="Unassembled WGS sequence"/>
</dbReference>
<reference evidence="1 2" key="1">
    <citation type="journal article" date="2020" name="Microorganisms">
        <title>Osmotic Adaptation and Compatible Solute Biosynthesis of Phototrophic Bacteria as Revealed from Genome Analyses.</title>
        <authorList>
            <person name="Imhoff J.F."/>
            <person name="Rahn T."/>
            <person name="Kunzel S."/>
            <person name="Keller A."/>
            <person name="Neulinger S.C."/>
        </authorList>
    </citation>
    <scope>NUCLEOTIDE SEQUENCE [LARGE SCALE GENOMIC DNA]</scope>
    <source>
        <strain evidence="1 2">DSM 9895</strain>
    </source>
</reference>
<evidence type="ECO:0008006" key="3">
    <source>
        <dbReference type="Google" id="ProtNLM"/>
    </source>
</evidence>
<protein>
    <recommendedName>
        <fullName evidence="3">N-acetyltransferase domain-containing protein</fullName>
    </recommendedName>
</protein>